<dbReference type="SUPFAM" id="SSF50729">
    <property type="entry name" value="PH domain-like"/>
    <property type="match status" value="3"/>
</dbReference>
<dbReference type="GO" id="GO:0005737">
    <property type="term" value="C:cytoplasm"/>
    <property type="evidence" value="ECO:0007669"/>
    <property type="project" value="TreeGrafter"/>
</dbReference>
<reference evidence="6" key="1">
    <citation type="submission" date="2025-08" db="UniProtKB">
        <authorList>
            <consortium name="RefSeq"/>
        </authorList>
    </citation>
    <scope>IDENTIFICATION</scope>
</reference>
<feature type="region of interest" description="Disordered" evidence="2">
    <location>
        <begin position="347"/>
        <end position="369"/>
    </location>
</feature>
<accession>A0A1S4ESY4</accession>
<dbReference type="PROSITE" id="PS50238">
    <property type="entry name" value="RHOGAP"/>
    <property type="match status" value="1"/>
</dbReference>
<dbReference type="CDD" id="cd17113">
    <property type="entry name" value="RA_ARAPs"/>
    <property type="match status" value="1"/>
</dbReference>
<sequence length="1153" mass="129729">MPDQEGGLSSSSEAEGPSTLGRAGKEKKRPIPLPRSKLNVDCNASVRSDSSTSSSKRSFRKRIKSASENINGVLEGTKQVRSRLKRVLSRPGSEHKPSSVFHDETDRKTEPDRRQSLPPDDIFYKISFASPLDIGTQIKHWRGDFNDLHALDETQVRPDSETGSDVTSVAESSVFSYDYDRECVSLPPPAYPPPPAPDDISDVQSEASSYFTVGTIDTESFADDVLGTVGRMQNINLNDTNTSKCQVVSRSESWSYAGANASAYETVVLPSLPLPSQTMSLLSPSPSSSEIVSSESSSYHPTSTSIDSGNNPPSNSIDSSKYDNHRLVHHSSDTKSNHSYENWNLPCSTARQSDDESSHSSELQLESNSRLVHSQSVIFEFDPLFDFVDNLPKPPERVDSISEAQTQGQVNDTPPVSADKPGSYERLVESPSAGMKGLVANMKQAIRNLADNSARRGSKASELLIAKDKDLTPLEKPAFNFLNTSMYNGPLFRSLGEKSNMASKYFQLAEGKLSWANDKGGALKELFTLESLMSIKRVPDLKQSSAGEDVFCFQVSVLSSKPKSFLLGATSTSERRIWMQKLLESLTQCFSTKITSNYSRAGWCFLKEGVTNEWNPAWLVLQERVLFYSLGGDNSTVQEVDLKKARCIAYREVDTPRTQTSPDATQAILVDNPDQALYLQMGSGPETQAWKHDLRGAATNSGPLLVDQQLTRDEIPTLVEKCLNFVFTHGSMSEGIYRRSGSTTNVSKLLAEFRQDAWQVQLSREQYTEHDVSTVLKRFFRDLPEPLLSTELHVHLCNAAGMECATEDKVHIYRSLLEKLHPIHYVTVRKLMGHLYFIQEKKDRNKMSVENLASIWGPTLMHVENKDSLEWSKREAEAVSDLIFSLSYACSMWRRKKWAREREMMNVLERHHNSTNITPQVNNKPSGDLKVWIYIGSKDSNNCVNVDLDPNKEAGQVCKELCSRFDPPTPPHDLCLMEVVCGGDLTRSLHYKEKVLSVVVEWGYWDEMDRRDNALVLCSNQEWRSEIAPMFHSLAVCGDLKYADRKSKSFKSFLFEFSQSKLCYYKDKKGSIQLDEWRIEDIIWYQGFEKKRDPRTRWALTFIPRHKPQRSKEAPWFGNTIAGTSKEEQCKWMAAMLFGQYGSSDLLPKVDLM</sequence>
<dbReference type="InterPro" id="IPR029071">
    <property type="entry name" value="Ubiquitin-like_domsf"/>
</dbReference>
<evidence type="ECO:0000313" key="6">
    <source>
        <dbReference type="RefSeq" id="XP_017305310.2"/>
    </source>
</evidence>
<feature type="region of interest" description="Disordered" evidence="2">
    <location>
        <begin position="396"/>
        <end position="422"/>
    </location>
</feature>
<dbReference type="Gene3D" id="2.30.29.30">
    <property type="entry name" value="Pleckstrin-homology domain (PH domain)/Phosphotyrosine-binding domain (PTB)"/>
    <property type="match status" value="3"/>
</dbReference>
<feature type="compositionally biased region" description="Basic and acidic residues" evidence="2">
    <location>
        <begin position="92"/>
        <end position="115"/>
    </location>
</feature>
<dbReference type="Proteomes" id="UP000079169">
    <property type="component" value="Unplaced"/>
</dbReference>
<dbReference type="InterPro" id="IPR000198">
    <property type="entry name" value="RhoGAP_dom"/>
</dbReference>
<evidence type="ECO:0000256" key="1">
    <source>
        <dbReference type="ARBA" id="ARBA00022468"/>
    </source>
</evidence>
<dbReference type="SUPFAM" id="SSF54236">
    <property type="entry name" value="Ubiquitin-like"/>
    <property type="match status" value="1"/>
</dbReference>
<dbReference type="GO" id="GO:0071944">
    <property type="term" value="C:cell periphery"/>
    <property type="evidence" value="ECO:0007669"/>
    <property type="project" value="UniProtKB-ARBA"/>
</dbReference>
<keyword evidence="1" id="KW-0343">GTPase activation</keyword>
<dbReference type="Gene3D" id="1.10.555.10">
    <property type="entry name" value="Rho GTPase activation protein"/>
    <property type="match status" value="1"/>
</dbReference>
<dbReference type="InterPro" id="IPR011993">
    <property type="entry name" value="PH-like_dom_sf"/>
</dbReference>
<dbReference type="RefSeq" id="XP_017305310.2">
    <property type="nucleotide sequence ID" value="XM_017449821.2"/>
</dbReference>
<dbReference type="CTD" id="32686"/>
<gene>
    <name evidence="6" type="primary">LOC103524987</name>
</gene>
<feature type="compositionally biased region" description="Low complexity" evidence="2">
    <location>
        <begin position="279"/>
        <end position="308"/>
    </location>
</feature>
<dbReference type="InterPro" id="IPR008936">
    <property type="entry name" value="Rho_GTPase_activation_prot"/>
</dbReference>
<dbReference type="SMART" id="SM00324">
    <property type="entry name" value="RhoGAP"/>
    <property type="match status" value="1"/>
</dbReference>
<dbReference type="PANTHER" id="PTHR45899">
    <property type="entry name" value="RHO GTPASE ACTIVATING PROTEIN AT 15B, ISOFORM C"/>
    <property type="match status" value="1"/>
</dbReference>
<dbReference type="GO" id="GO:0005547">
    <property type="term" value="F:phosphatidylinositol-3,4,5-trisphosphate binding"/>
    <property type="evidence" value="ECO:0007669"/>
    <property type="project" value="TreeGrafter"/>
</dbReference>
<dbReference type="PANTHER" id="PTHR45899:SF2">
    <property type="entry name" value="RHO GTPASE ACTIVATING PROTEIN AT 15B, ISOFORM C"/>
    <property type="match status" value="1"/>
</dbReference>
<dbReference type="InterPro" id="IPR052227">
    <property type="entry name" value="Arf-Rho-GAP_ANK-PH_domain"/>
</dbReference>
<dbReference type="PaxDb" id="121845-A0A1S4ESY4"/>
<dbReference type="SUPFAM" id="SSF48350">
    <property type="entry name" value="GTPase activation domain, GAP"/>
    <property type="match status" value="1"/>
</dbReference>
<feature type="domain" description="Rho-GAP" evidence="4">
    <location>
        <begin position="704"/>
        <end position="890"/>
    </location>
</feature>
<dbReference type="GO" id="GO:0048699">
    <property type="term" value="P:generation of neurons"/>
    <property type="evidence" value="ECO:0007669"/>
    <property type="project" value="UniProtKB-ARBA"/>
</dbReference>
<name>A0A1S4ESY4_DIACI</name>
<dbReference type="InterPro" id="IPR001849">
    <property type="entry name" value="PH_domain"/>
</dbReference>
<dbReference type="CDD" id="cd00821">
    <property type="entry name" value="PH"/>
    <property type="match status" value="1"/>
</dbReference>
<evidence type="ECO:0000256" key="2">
    <source>
        <dbReference type="SAM" id="MobiDB-lite"/>
    </source>
</evidence>
<dbReference type="PROSITE" id="PS50003">
    <property type="entry name" value="PH_DOMAIN"/>
    <property type="match status" value="2"/>
</dbReference>
<evidence type="ECO:0000259" key="4">
    <source>
        <dbReference type="PROSITE" id="PS50238"/>
    </source>
</evidence>
<dbReference type="SMART" id="SM00233">
    <property type="entry name" value="PH"/>
    <property type="match status" value="3"/>
</dbReference>
<dbReference type="STRING" id="121845.A0A1S4ESY4"/>
<feature type="compositionally biased region" description="Polar residues" evidence="2">
    <location>
        <begin position="309"/>
        <end position="319"/>
    </location>
</feature>
<feature type="compositionally biased region" description="Low complexity" evidence="2">
    <location>
        <begin position="1"/>
        <end position="18"/>
    </location>
</feature>
<feature type="region of interest" description="Disordered" evidence="2">
    <location>
        <begin position="1"/>
        <end position="120"/>
    </location>
</feature>
<feature type="compositionally biased region" description="Low complexity" evidence="2">
    <location>
        <begin position="360"/>
        <end position="369"/>
    </location>
</feature>
<dbReference type="GO" id="GO:0007165">
    <property type="term" value="P:signal transduction"/>
    <property type="evidence" value="ECO:0007669"/>
    <property type="project" value="InterPro"/>
</dbReference>
<feature type="compositionally biased region" description="Low complexity" evidence="2">
    <location>
        <begin position="45"/>
        <end position="56"/>
    </location>
</feature>
<dbReference type="GO" id="GO:0005096">
    <property type="term" value="F:GTPase activator activity"/>
    <property type="evidence" value="ECO:0007669"/>
    <property type="project" value="UniProtKB-KW"/>
</dbReference>
<evidence type="ECO:0000259" key="3">
    <source>
        <dbReference type="PROSITE" id="PS50003"/>
    </source>
</evidence>
<dbReference type="GeneID" id="103524987"/>
<organism evidence="5 6">
    <name type="scientific">Diaphorina citri</name>
    <name type="common">Asian citrus psyllid</name>
    <dbReference type="NCBI Taxonomy" id="121845"/>
    <lineage>
        <taxon>Eukaryota</taxon>
        <taxon>Metazoa</taxon>
        <taxon>Ecdysozoa</taxon>
        <taxon>Arthropoda</taxon>
        <taxon>Hexapoda</taxon>
        <taxon>Insecta</taxon>
        <taxon>Pterygota</taxon>
        <taxon>Neoptera</taxon>
        <taxon>Paraneoptera</taxon>
        <taxon>Hemiptera</taxon>
        <taxon>Sternorrhyncha</taxon>
        <taxon>Psylloidea</taxon>
        <taxon>Psyllidae</taxon>
        <taxon>Diaphorininae</taxon>
        <taxon>Diaphorina</taxon>
    </lineage>
</organism>
<feature type="compositionally biased region" description="Polar residues" evidence="2">
    <location>
        <begin position="402"/>
        <end position="414"/>
    </location>
</feature>
<evidence type="ECO:0000313" key="5">
    <source>
        <dbReference type="Proteomes" id="UP000079169"/>
    </source>
</evidence>
<protein>
    <submittedName>
        <fullName evidence="6">Uncharacterized protein LOC103524987</fullName>
    </submittedName>
</protein>
<dbReference type="AlphaFoldDB" id="A0A1S4ESY4"/>
<dbReference type="Pfam" id="PF00169">
    <property type="entry name" value="PH"/>
    <property type="match status" value="2"/>
</dbReference>
<proteinExistence type="predicted"/>
<dbReference type="Pfam" id="PF00620">
    <property type="entry name" value="RhoGAP"/>
    <property type="match status" value="1"/>
</dbReference>
<feature type="domain" description="PH" evidence="3">
    <location>
        <begin position="597"/>
        <end position="699"/>
    </location>
</feature>
<feature type="region of interest" description="Disordered" evidence="2">
    <location>
        <begin position="279"/>
        <end position="321"/>
    </location>
</feature>
<keyword evidence="5" id="KW-1185">Reference proteome</keyword>
<dbReference type="KEGG" id="dci:103524987"/>
<feature type="domain" description="PH" evidence="3">
    <location>
        <begin position="484"/>
        <end position="587"/>
    </location>
</feature>